<dbReference type="Gene3D" id="1.20.1280.140">
    <property type="match status" value="1"/>
</dbReference>
<keyword evidence="2" id="KW-1185">Reference proteome</keyword>
<sequence length="162" mass="16637">MLLSEAGLCRVRTSSELLADIDAIATSLNIFTSAAIDFEGDVSQLLELGTSETALDTSIKATNTLALITPPLSSADSNDIYTAIRALVPSIQASLAAVVAKKAAFTTAGVLTIVIGNVELLKEDTATLSESIGAIASSDVKPKLVAVQIEIDSAFNATQAAL</sequence>
<proteinExistence type="predicted"/>
<dbReference type="Pfam" id="PF12296">
    <property type="entry name" value="HsbA"/>
    <property type="match status" value="1"/>
</dbReference>
<gene>
    <name evidence="1" type="ORF">EYC84_008607</name>
</gene>
<protein>
    <recommendedName>
        <fullName evidence="3">Hydrophobic surface binding protein</fullName>
    </recommendedName>
</protein>
<evidence type="ECO:0008006" key="3">
    <source>
        <dbReference type="Google" id="ProtNLM"/>
    </source>
</evidence>
<dbReference type="PANTHER" id="PTHR38123:SF1">
    <property type="entry name" value="HYDROPHOBIC SURFACE BINDING PROTEIN"/>
    <property type="match status" value="1"/>
</dbReference>
<dbReference type="VEuPathDB" id="FungiDB:MFRU_034g00550"/>
<organism evidence="1 2">
    <name type="scientific">Monilinia fructicola</name>
    <name type="common">Brown rot fungus</name>
    <name type="synonym">Ciboria fructicola</name>
    <dbReference type="NCBI Taxonomy" id="38448"/>
    <lineage>
        <taxon>Eukaryota</taxon>
        <taxon>Fungi</taxon>
        <taxon>Dikarya</taxon>
        <taxon>Ascomycota</taxon>
        <taxon>Pezizomycotina</taxon>
        <taxon>Leotiomycetes</taxon>
        <taxon>Helotiales</taxon>
        <taxon>Sclerotiniaceae</taxon>
        <taxon>Monilinia</taxon>
    </lineage>
</organism>
<dbReference type="AlphaFoldDB" id="A0A5M9JIP2"/>
<evidence type="ECO:0000313" key="1">
    <source>
        <dbReference type="EMBL" id="KAA8568223.1"/>
    </source>
</evidence>
<dbReference type="InterPro" id="IPR021054">
    <property type="entry name" value="Cell_wall_mannoprotein_1"/>
</dbReference>
<comment type="caution">
    <text evidence="1">The sequence shown here is derived from an EMBL/GenBank/DDBJ whole genome shotgun (WGS) entry which is preliminary data.</text>
</comment>
<name>A0A5M9JIP2_MONFR</name>
<reference evidence="1 2" key="1">
    <citation type="submission" date="2019-06" db="EMBL/GenBank/DDBJ databases">
        <title>Genome Sequence of the Brown Rot Fungal Pathogen Monilinia fructicola.</title>
        <authorList>
            <person name="De Miccolis Angelini R.M."/>
            <person name="Landi L."/>
            <person name="Abate D."/>
            <person name="Pollastro S."/>
            <person name="Romanazzi G."/>
            <person name="Faretra F."/>
        </authorList>
    </citation>
    <scope>NUCLEOTIDE SEQUENCE [LARGE SCALE GENOMIC DNA]</scope>
    <source>
        <strain evidence="1 2">Mfrc123</strain>
    </source>
</reference>
<evidence type="ECO:0000313" key="2">
    <source>
        <dbReference type="Proteomes" id="UP000322873"/>
    </source>
</evidence>
<dbReference type="EMBL" id="VICG01000010">
    <property type="protein sequence ID" value="KAA8568223.1"/>
    <property type="molecule type" value="Genomic_DNA"/>
</dbReference>
<dbReference type="Proteomes" id="UP000322873">
    <property type="component" value="Unassembled WGS sequence"/>
</dbReference>
<dbReference type="GO" id="GO:0005576">
    <property type="term" value="C:extracellular region"/>
    <property type="evidence" value="ECO:0007669"/>
    <property type="project" value="TreeGrafter"/>
</dbReference>
<dbReference type="PANTHER" id="PTHR38123">
    <property type="entry name" value="CELL WALL SERINE-THREONINE-RICH GALACTOMANNOPROTEIN MP1 (AFU_ORTHOLOGUE AFUA_4G03240)"/>
    <property type="match status" value="1"/>
</dbReference>
<accession>A0A5M9JIP2</accession>